<proteinExistence type="predicted"/>
<dbReference type="Pfam" id="PF16452">
    <property type="entry name" value="Phage_CI_C"/>
    <property type="match status" value="1"/>
</dbReference>
<dbReference type="InterPro" id="IPR010744">
    <property type="entry name" value="Phage_CI_N"/>
</dbReference>
<dbReference type="Pfam" id="PF07022">
    <property type="entry name" value="Phage_CI_repr"/>
    <property type="match status" value="1"/>
</dbReference>
<accession>A0AB36E871</accession>
<dbReference type="InterPro" id="IPR032499">
    <property type="entry name" value="Phage_CI_C"/>
</dbReference>
<dbReference type="GO" id="GO:0045892">
    <property type="term" value="P:negative regulation of DNA-templated transcription"/>
    <property type="evidence" value="ECO:0007669"/>
    <property type="project" value="InterPro"/>
</dbReference>
<feature type="domain" description="Bacteriophage CI repressor N-terminal" evidence="1">
    <location>
        <begin position="11"/>
        <end position="75"/>
    </location>
</feature>
<dbReference type="Proteomes" id="UP000092740">
    <property type="component" value="Unassembled WGS sequence"/>
</dbReference>
<feature type="domain" description="Bacteriophage CI repressor C-terminal" evidence="2">
    <location>
        <begin position="117"/>
        <end position="187"/>
    </location>
</feature>
<organism evidence="3 4">
    <name type="scientific">Haemophilus parainfluenzae</name>
    <dbReference type="NCBI Taxonomy" id="729"/>
    <lineage>
        <taxon>Bacteria</taxon>
        <taxon>Pseudomonadati</taxon>
        <taxon>Pseudomonadota</taxon>
        <taxon>Gammaproteobacteria</taxon>
        <taxon>Pasteurellales</taxon>
        <taxon>Pasteurellaceae</taxon>
        <taxon>Haemophilus</taxon>
    </lineage>
</organism>
<dbReference type="RefSeq" id="WP_065285977.1">
    <property type="nucleotide sequence ID" value="NZ_MAQD01000007.1"/>
</dbReference>
<evidence type="ECO:0000259" key="1">
    <source>
        <dbReference type="Pfam" id="PF07022"/>
    </source>
</evidence>
<dbReference type="GO" id="GO:0051259">
    <property type="term" value="P:protein complex oligomerization"/>
    <property type="evidence" value="ECO:0007669"/>
    <property type="project" value="InterPro"/>
</dbReference>
<comment type="caution">
    <text evidence="3">The sequence shown here is derived from an EMBL/GenBank/DDBJ whole genome shotgun (WGS) entry which is preliminary data.</text>
</comment>
<dbReference type="Gene3D" id="1.10.260.40">
    <property type="entry name" value="lambda repressor-like DNA-binding domains"/>
    <property type="match status" value="1"/>
</dbReference>
<evidence type="ECO:0000259" key="2">
    <source>
        <dbReference type="Pfam" id="PF16452"/>
    </source>
</evidence>
<protein>
    <submittedName>
        <fullName evidence="3">Repressor</fullName>
    </submittedName>
</protein>
<sequence>MNNLELIGGKDVIDRIQKAYGFAKRKDLGEHLGISPSTFSTWVSRSFFPAELVIRCVKETGARLDYVAYGNEPIFDNSDDLKYFHTIKLESGKSFITENKPFLLPYLPNLDSRESYDKVFRIDEDNHTYFATSDYGNLVDGEYFVIVENSHLIRYITVLPAGKIRVDGGKFSFECELSDIDVVGKVILKMEKM</sequence>
<dbReference type="InterPro" id="IPR010982">
    <property type="entry name" value="Lambda_DNA-bd_dom_sf"/>
</dbReference>
<dbReference type="AlphaFoldDB" id="A0AB36E871"/>
<evidence type="ECO:0000313" key="4">
    <source>
        <dbReference type="Proteomes" id="UP000092740"/>
    </source>
</evidence>
<gene>
    <name evidence="3" type="ORF">BBB48_06900</name>
</gene>
<name>A0AB36E871_HAEPA</name>
<dbReference type="Gene3D" id="2.10.109.10">
    <property type="entry name" value="Umud Fragment, subunit A"/>
    <property type="match status" value="1"/>
</dbReference>
<dbReference type="EMBL" id="MAQD01000007">
    <property type="protein sequence ID" value="OBY51125.1"/>
    <property type="molecule type" value="Genomic_DNA"/>
</dbReference>
<reference evidence="3 4" key="1">
    <citation type="submission" date="2016-06" db="EMBL/GenBank/DDBJ databases">
        <title>Simultaneous identification of Haemophilus influenzae and Haemophilus haemolyticus using TaqMan real-time PCR.</title>
        <authorList>
            <person name="Price E.P."/>
            <person name="Sarovich D.S."/>
            <person name="Harris T."/>
            <person name="Spargo J.C."/>
            <person name="Nosworthy E."/>
            <person name="Beissbarth J."/>
            <person name="Smith-Vaughan H.C."/>
        </authorList>
    </citation>
    <scope>NUCLEOTIDE SEQUENCE [LARGE SCALE GENOMIC DNA]</scope>
    <source>
        <strain evidence="3 4">ATCC 9796</strain>
    </source>
</reference>
<dbReference type="GO" id="GO:0003677">
    <property type="term" value="F:DNA binding"/>
    <property type="evidence" value="ECO:0007669"/>
    <property type="project" value="InterPro"/>
</dbReference>
<evidence type="ECO:0000313" key="3">
    <source>
        <dbReference type="EMBL" id="OBY51125.1"/>
    </source>
</evidence>